<dbReference type="Proteomes" id="UP000289930">
    <property type="component" value="Segment"/>
</dbReference>
<sequence length="65" mass="7558">MTGRKPKGIVALEIRDASDSYAKERINEIEQVSYLRAIVSKEVERDNPRTQRIAWTNQRIAEVKE</sequence>
<keyword evidence="2" id="KW-1185">Reference proteome</keyword>
<reference evidence="1" key="1">
    <citation type="journal article" date="2019" name="Environ. Microbiol.">
        <title>Novel haloarchaeal viruses from Lake Retba infecting Haloferax and Halorubrum species.</title>
        <authorList>
            <person name="Mizuno C.M."/>
            <person name="Prajapati B."/>
            <person name="Lucas-Staat S."/>
            <person name="Sime-Ngando T."/>
            <person name="Forterre P."/>
            <person name="Bamford D.H."/>
            <person name="Prangishvili D."/>
            <person name="Krupovic M."/>
            <person name="Oksanen H.M."/>
        </authorList>
    </citation>
    <scope>NUCLEOTIDE SEQUENCE</scope>
</reference>
<dbReference type="EMBL" id="MG550112">
    <property type="protein sequence ID" value="QAS68890.1"/>
    <property type="molecule type" value="Genomic_DNA"/>
</dbReference>
<gene>
    <name evidence="1" type="ORF">HFTV1-gp57</name>
</gene>
<accession>A0A410N6Y0</accession>
<proteinExistence type="predicted"/>
<organism evidence="1">
    <name type="scientific">Haloferax tailed virus 1</name>
    <name type="common">HFTV1</name>
    <dbReference type="NCBI Taxonomy" id="2507575"/>
    <lineage>
        <taxon>Viruses</taxon>
        <taxon>Duplodnaviria</taxon>
        <taxon>Heunggongvirae</taxon>
        <taxon>Uroviricota</taxon>
        <taxon>Caudoviricetes</taxon>
        <taxon>Kirjokansivirales</taxon>
        <taxon>Haloferuviridae</taxon>
        <taxon>Retbasiphovirus</taxon>
        <taxon>Retbasiphovirus hantatum</taxon>
        <taxon>Retbasiphovirus HFTV1</taxon>
    </lineage>
</organism>
<protein>
    <submittedName>
        <fullName evidence="1">Uncharacterized protein</fullName>
    </submittedName>
</protein>
<name>A0A410N6Y0_HFTV1</name>
<evidence type="ECO:0000313" key="2">
    <source>
        <dbReference type="Proteomes" id="UP000289930"/>
    </source>
</evidence>
<evidence type="ECO:0000313" key="1">
    <source>
        <dbReference type="EMBL" id="QAS68890.1"/>
    </source>
</evidence>